<sequence>MSCGTAAEIEGARGESMLMTKKPKHDRSNACVKCKENGGNIVIRHVVYCKSCFDPFVKHKFKKGLEPFINVSGQKKAVLKPWGNLTIGFSGGLGSTVLLDLVKRCYYSSEEVDEKKGNNPRNDGIWKKVTVCFVDVSEVYPEALDETSQVAQYIQGSYPTFKFVPVRLSDAFDKRWWKAVRGGPLTTSDFGVQLDPDLALRILDASSPTPLESLQTYFRSLPTQTAAHSSIQTLVRVLLLHVARSTDSSHLLLGTSLTSLAISLISGISQGGGYNVREEAQEDWMPPPTLKEGKERAIRLVRPLRDVGVKECEIYAWWRELKVVGKHKWPGGGQSIASLTKEFILGLEKDYPSTVSTITRTCAKLVSKDQPSGTCSICQRPLQGGLDTWKSQISIRSLTEVTPARSVQDLPLSSLTPLLCYSCQGTLTSRSSKSVSTAENGATVSLPVWTQAKLLDQEAMKGEIEEFLLSDEDE</sequence>
<dbReference type="InterPro" id="IPR019407">
    <property type="entry name" value="CTU2"/>
</dbReference>
<gene>
    <name evidence="3" type="primary">NCS2</name>
    <name evidence="3" type="synonym">CTU2</name>
    <name evidence="4" type="ORF">BJ322DRAFT_1036790</name>
</gene>
<dbReference type="GO" id="GO:0000049">
    <property type="term" value="F:tRNA binding"/>
    <property type="evidence" value="ECO:0007669"/>
    <property type="project" value="InterPro"/>
</dbReference>
<accession>A0A9P6LAU7</accession>
<dbReference type="Proteomes" id="UP000736335">
    <property type="component" value="Unassembled WGS sequence"/>
</dbReference>
<dbReference type="PANTHER" id="PTHR20882">
    <property type="entry name" value="CYTOPLASMIC TRNA 2-THIOLATION PROTEIN 2"/>
    <property type="match status" value="1"/>
</dbReference>
<comment type="subcellular location">
    <subcellularLocation>
        <location evidence="3">Cytoplasm</location>
    </subcellularLocation>
</comment>
<evidence type="ECO:0000256" key="1">
    <source>
        <dbReference type="ARBA" id="ARBA00022490"/>
    </source>
</evidence>
<keyword evidence="2 3" id="KW-0819">tRNA processing</keyword>
<dbReference type="InterPro" id="IPR014729">
    <property type="entry name" value="Rossmann-like_a/b/a_fold"/>
</dbReference>
<protein>
    <recommendedName>
        <fullName evidence="3">Cytoplasmic tRNA 2-thiolation protein 2</fullName>
    </recommendedName>
</protein>
<proteinExistence type="inferred from homology"/>
<dbReference type="HAMAP" id="MF_03054">
    <property type="entry name" value="CTU2"/>
    <property type="match status" value="1"/>
</dbReference>
<name>A0A9P6LAU7_9AGAM</name>
<dbReference type="GO" id="GO:0016783">
    <property type="term" value="F:sulfurtransferase activity"/>
    <property type="evidence" value="ECO:0007669"/>
    <property type="project" value="TreeGrafter"/>
</dbReference>
<dbReference type="PANTHER" id="PTHR20882:SF14">
    <property type="entry name" value="CYTOPLASMIC TRNA 2-THIOLATION PROTEIN 2"/>
    <property type="match status" value="1"/>
</dbReference>
<dbReference type="GO" id="GO:0032447">
    <property type="term" value="P:protein urmylation"/>
    <property type="evidence" value="ECO:0007669"/>
    <property type="project" value="UniProtKB-UniRule"/>
</dbReference>
<dbReference type="GO" id="GO:0005829">
    <property type="term" value="C:cytosol"/>
    <property type="evidence" value="ECO:0007669"/>
    <property type="project" value="TreeGrafter"/>
</dbReference>
<keyword evidence="1 3" id="KW-0963">Cytoplasm</keyword>
<comment type="function">
    <text evidence="3">Plays a central role in 2-thiolation of mcm(5)S(2)U at tRNA wobble positions of tRNA(Lys), tRNA(Glu) and tRNA(Gln). May act by forming a heterodimer with NCS6 that ligates sulfur from thiocarboxylated URM1 onto the uridine of tRNAs at wobble position. Prior mcm(5) tRNA modification by the elongator complex is required for 2-thiolation. May also be involved in protein urmylation.</text>
</comment>
<dbReference type="OrthoDB" id="25129at2759"/>
<evidence type="ECO:0000313" key="5">
    <source>
        <dbReference type="Proteomes" id="UP000736335"/>
    </source>
</evidence>
<evidence type="ECO:0000256" key="3">
    <source>
        <dbReference type="HAMAP-Rule" id="MF_03054"/>
    </source>
</evidence>
<dbReference type="Pfam" id="PF10288">
    <property type="entry name" value="CTU2"/>
    <property type="match status" value="1"/>
</dbReference>
<organism evidence="4 5">
    <name type="scientific">Thelephora terrestris</name>
    <dbReference type="NCBI Taxonomy" id="56493"/>
    <lineage>
        <taxon>Eukaryota</taxon>
        <taxon>Fungi</taxon>
        <taxon>Dikarya</taxon>
        <taxon>Basidiomycota</taxon>
        <taxon>Agaricomycotina</taxon>
        <taxon>Agaricomycetes</taxon>
        <taxon>Thelephorales</taxon>
        <taxon>Thelephoraceae</taxon>
        <taxon>Thelephora</taxon>
    </lineage>
</organism>
<comment type="pathway">
    <text evidence="3">tRNA modification; 5-methoxycarbonylmethyl-2-thiouridine-tRNA biosynthesis.</text>
</comment>
<dbReference type="GO" id="GO:0016779">
    <property type="term" value="F:nucleotidyltransferase activity"/>
    <property type="evidence" value="ECO:0007669"/>
    <property type="project" value="UniProtKB-UniRule"/>
</dbReference>
<evidence type="ECO:0000313" key="4">
    <source>
        <dbReference type="EMBL" id="KAF9790491.1"/>
    </source>
</evidence>
<dbReference type="SUPFAM" id="SSF52402">
    <property type="entry name" value="Adenine nucleotide alpha hydrolases-like"/>
    <property type="match status" value="1"/>
</dbReference>
<comment type="caution">
    <text evidence="4">The sequence shown here is derived from an EMBL/GenBank/DDBJ whole genome shotgun (WGS) entry which is preliminary data.</text>
</comment>
<evidence type="ECO:0000256" key="2">
    <source>
        <dbReference type="ARBA" id="ARBA00022694"/>
    </source>
</evidence>
<keyword evidence="5" id="KW-1185">Reference proteome</keyword>
<reference evidence="4" key="1">
    <citation type="journal article" date="2020" name="Nat. Commun.">
        <title>Large-scale genome sequencing of mycorrhizal fungi provides insights into the early evolution of symbiotic traits.</title>
        <authorList>
            <person name="Miyauchi S."/>
            <person name="Kiss E."/>
            <person name="Kuo A."/>
            <person name="Drula E."/>
            <person name="Kohler A."/>
            <person name="Sanchez-Garcia M."/>
            <person name="Morin E."/>
            <person name="Andreopoulos B."/>
            <person name="Barry K.W."/>
            <person name="Bonito G."/>
            <person name="Buee M."/>
            <person name="Carver A."/>
            <person name="Chen C."/>
            <person name="Cichocki N."/>
            <person name="Clum A."/>
            <person name="Culley D."/>
            <person name="Crous P.W."/>
            <person name="Fauchery L."/>
            <person name="Girlanda M."/>
            <person name="Hayes R.D."/>
            <person name="Keri Z."/>
            <person name="LaButti K."/>
            <person name="Lipzen A."/>
            <person name="Lombard V."/>
            <person name="Magnuson J."/>
            <person name="Maillard F."/>
            <person name="Murat C."/>
            <person name="Nolan M."/>
            <person name="Ohm R.A."/>
            <person name="Pangilinan J."/>
            <person name="Pereira M.F."/>
            <person name="Perotto S."/>
            <person name="Peter M."/>
            <person name="Pfister S."/>
            <person name="Riley R."/>
            <person name="Sitrit Y."/>
            <person name="Stielow J.B."/>
            <person name="Szollosi G."/>
            <person name="Zifcakova L."/>
            <person name="Stursova M."/>
            <person name="Spatafora J.W."/>
            <person name="Tedersoo L."/>
            <person name="Vaario L.M."/>
            <person name="Yamada A."/>
            <person name="Yan M."/>
            <person name="Wang P."/>
            <person name="Xu J."/>
            <person name="Bruns T."/>
            <person name="Baldrian P."/>
            <person name="Vilgalys R."/>
            <person name="Dunand C."/>
            <person name="Henrissat B."/>
            <person name="Grigoriev I.V."/>
            <person name="Hibbett D."/>
            <person name="Nagy L.G."/>
            <person name="Martin F.M."/>
        </authorList>
    </citation>
    <scope>NUCLEOTIDE SEQUENCE</scope>
    <source>
        <strain evidence="4">UH-Tt-Lm1</strain>
    </source>
</reference>
<dbReference type="Gene3D" id="3.40.50.620">
    <property type="entry name" value="HUPs"/>
    <property type="match status" value="1"/>
</dbReference>
<dbReference type="GO" id="GO:0002143">
    <property type="term" value="P:tRNA wobble position uridine thiolation"/>
    <property type="evidence" value="ECO:0007669"/>
    <property type="project" value="TreeGrafter"/>
</dbReference>
<dbReference type="AlphaFoldDB" id="A0A9P6LAU7"/>
<comment type="similarity">
    <text evidence="3">Belongs to the CTU2/NCS2 family.</text>
</comment>
<reference evidence="4" key="2">
    <citation type="submission" date="2020-11" db="EMBL/GenBank/DDBJ databases">
        <authorList>
            <consortium name="DOE Joint Genome Institute"/>
            <person name="Kuo A."/>
            <person name="Miyauchi S."/>
            <person name="Kiss E."/>
            <person name="Drula E."/>
            <person name="Kohler A."/>
            <person name="Sanchez-Garcia M."/>
            <person name="Andreopoulos B."/>
            <person name="Barry K.W."/>
            <person name="Bonito G."/>
            <person name="Buee M."/>
            <person name="Carver A."/>
            <person name="Chen C."/>
            <person name="Cichocki N."/>
            <person name="Clum A."/>
            <person name="Culley D."/>
            <person name="Crous P.W."/>
            <person name="Fauchery L."/>
            <person name="Girlanda M."/>
            <person name="Hayes R."/>
            <person name="Keri Z."/>
            <person name="Labutti K."/>
            <person name="Lipzen A."/>
            <person name="Lombard V."/>
            <person name="Magnuson J."/>
            <person name="Maillard F."/>
            <person name="Morin E."/>
            <person name="Murat C."/>
            <person name="Nolan M."/>
            <person name="Ohm R."/>
            <person name="Pangilinan J."/>
            <person name="Pereira M."/>
            <person name="Perotto S."/>
            <person name="Peter M."/>
            <person name="Riley R."/>
            <person name="Sitrit Y."/>
            <person name="Stielow B."/>
            <person name="Szollosi G."/>
            <person name="Zifcakova L."/>
            <person name="Stursova M."/>
            <person name="Spatafora J.W."/>
            <person name="Tedersoo L."/>
            <person name="Vaario L.-M."/>
            <person name="Yamada A."/>
            <person name="Yan M."/>
            <person name="Wang P."/>
            <person name="Xu J."/>
            <person name="Bruns T."/>
            <person name="Baldrian P."/>
            <person name="Vilgalys R."/>
            <person name="Henrissat B."/>
            <person name="Grigoriev I.V."/>
            <person name="Hibbett D."/>
            <person name="Nagy L.G."/>
            <person name="Martin F.M."/>
        </authorList>
    </citation>
    <scope>NUCLEOTIDE SEQUENCE</scope>
    <source>
        <strain evidence="4">UH-Tt-Lm1</strain>
    </source>
</reference>
<dbReference type="EMBL" id="WIUZ02000002">
    <property type="protein sequence ID" value="KAF9790491.1"/>
    <property type="molecule type" value="Genomic_DNA"/>
</dbReference>